<feature type="chain" id="PRO_5035183132" description="Cathepsin propeptide inhibitor domain-containing protein" evidence="1">
    <location>
        <begin position="19"/>
        <end position="148"/>
    </location>
</feature>
<keyword evidence="1" id="KW-0732">Signal</keyword>
<dbReference type="Gene3D" id="1.10.287.2250">
    <property type="match status" value="1"/>
</dbReference>
<accession>A0A8J5HN38</accession>
<protein>
    <recommendedName>
        <fullName evidence="2">Cathepsin propeptide inhibitor domain-containing protein</fullName>
    </recommendedName>
</protein>
<name>A0A8J5HN38_ZINOF</name>
<sequence length="148" mass="17455">MACVVAISLLLFSSSALATVSVVPYLNVLTLSRQSRVVPGRSDEEVRMLYLEWRAKHRHSQKSLDLDEYRFEVFKENLRFVDEHNTTANHGEHTFRLAMNQFADLTNEEYQAMFLKDFSRLRRSTSQKFSNRHRLREGDDLLDSIDWR</sequence>
<comment type="caution">
    <text evidence="3">The sequence shown here is derived from an EMBL/GenBank/DDBJ whole genome shotgun (WGS) entry which is preliminary data.</text>
</comment>
<feature type="signal peptide" evidence="1">
    <location>
        <begin position="1"/>
        <end position="18"/>
    </location>
</feature>
<gene>
    <name evidence="3" type="ORF">ZIOFF_011334</name>
</gene>
<evidence type="ECO:0000259" key="2">
    <source>
        <dbReference type="SMART" id="SM00848"/>
    </source>
</evidence>
<proteinExistence type="predicted"/>
<dbReference type="SMART" id="SM00848">
    <property type="entry name" value="Inhibitor_I29"/>
    <property type="match status" value="1"/>
</dbReference>
<dbReference type="EMBL" id="JACMSC010000003">
    <property type="protein sequence ID" value="KAG6529139.1"/>
    <property type="molecule type" value="Genomic_DNA"/>
</dbReference>
<feature type="domain" description="Cathepsin propeptide inhibitor" evidence="2">
    <location>
        <begin position="50"/>
        <end position="110"/>
    </location>
</feature>
<dbReference type="InterPro" id="IPR013201">
    <property type="entry name" value="Prot_inhib_I29"/>
</dbReference>
<evidence type="ECO:0000313" key="4">
    <source>
        <dbReference type="Proteomes" id="UP000734854"/>
    </source>
</evidence>
<evidence type="ECO:0000256" key="1">
    <source>
        <dbReference type="SAM" id="SignalP"/>
    </source>
</evidence>
<dbReference type="Proteomes" id="UP000734854">
    <property type="component" value="Unassembled WGS sequence"/>
</dbReference>
<evidence type="ECO:0000313" key="3">
    <source>
        <dbReference type="EMBL" id="KAG6529139.1"/>
    </source>
</evidence>
<keyword evidence="4" id="KW-1185">Reference proteome</keyword>
<dbReference type="InterPro" id="IPR038765">
    <property type="entry name" value="Papain-like_cys_pep_sf"/>
</dbReference>
<dbReference type="AlphaFoldDB" id="A0A8J5HN38"/>
<reference evidence="3 4" key="1">
    <citation type="submission" date="2020-08" db="EMBL/GenBank/DDBJ databases">
        <title>Plant Genome Project.</title>
        <authorList>
            <person name="Zhang R.-G."/>
        </authorList>
    </citation>
    <scope>NUCLEOTIDE SEQUENCE [LARGE SCALE GENOMIC DNA]</scope>
    <source>
        <tissue evidence="3">Rhizome</tissue>
    </source>
</reference>
<organism evidence="3 4">
    <name type="scientific">Zingiber officinale</name>
    <name type="common">Ginger</name>
    <name type="synonym">Amomum zingiber</name>
    <dbReference type="NCBI Taxonomy" id="94328"/>
    <lineage>
        <taxon>Eukaryota</taxon>
        <taxon>Viridiplantae</taxon>
        <taxon>Streptophyta</taxon>
        <taxon>Embryophyta</taxon>
        <taxon>Tracheophyta</taxon>
        <taxon>Spermatophyta</taxon>
        <taxon>Magnoliopsida</taxon>
        <taxon>Liliopsida</taxon>
        <taxon>Zingiberales</taxon>
        <taxon>Zingiberaceae</taxon>
        <taxon>Zingiber</taxon>
    </lineage>
</organism>
<dbReference type="SUPFAM" id="SSF54001">
    <property type="entry name" value="Cysteine proteinases"/>
    <property type="match status" value="1"/>
</dbReference>
<dbReference type="Pfam" id="PF08246">
    <property type="entry name" value="Inhibitor_I29"/>
    <property type="match status" value="1"/>
</dbReference>